<evidence type="ECO:0000313" key="1">
    <source>
        <dbReference type="EMBL" id="SHF40516.1"/>
    </source>
</evidence>
<dbReference type="STRING" id="1302690.BUE76_17275"/>
<evidence type="ECO:0000313" key="2">
    <source>
        <dbReference type="Proteomes" id="UP000184368"/>
    </source>
</evidence>
<dbReference type="AlphaFoldDB" id="A0A1M5BDK4"/>
<dbReference type="EMBL" id="FQUO01000007">
    <property type="protein sequence ID" value="SHF40516.1"/>
    <property type="molecule type" value="Genomic_DNA"/>
</dbReference>
<keyword evidence="2" id="KW-1185">Reference proteome</keyword>
<name>A0A1M5BDK4_9BACT</name>
<reference evidence="1 2" key="1">
    <citation type="submission" date="2016-11" db="EMBL/GenBank/DDBJ databases">
        <authorList>
            <person name="Jaros S."/>
            <person name="Januszkiewicz K."/>
            <person name="Wedrychowicz H."/>
        </authorList>
    </citation>
    <scope>NUCLEOTIDE SEQUENCE [LARGE SCALE GENOMIC DNA]</scope>
    <source>
        <strain evidence="1 2">DSM 26897</strain>
    </source>
</reference>
<proteinExistence type="predicted"/>
<protein>
    <submittedName>
        <fullName evidence="1">Uncharacterized protein</fullName>
    </submittedName>
</protein>
<accession>A0A1M5BDK4</accession>
<gene>
    <name evidence="1" type="ORF">SAMN05444008_107264</name>
</gene>
<organism evidence="1 2">
    <name type="scientific">Cnuella takakiae</name>
    <dbReference type="NCBI Taxonomy" id="1302690"/>
    <lineage>
        <taxon>Bacteria</taxon>
        <taxon>Pseudomonadati</taxon>
        <taxon>Bacteroidota</taxon>
        <taxon>Chitinophagia</taxon>
        <taxon>Chitinophagales</taxon>
        <taxon>Chitinophagaceae</taxon>
        <taxon>Cnuella</taxon>
    </lineage>
</organism>
<sequence>MVAAIAIGNAAQAQGQLGQLVRNSSGGSGLLILKPSQTGTSTYTLGGPTGNIITSHLDQVNLLTGASSGTFSVNGTAGTPNITLTSLGGTARTSITSGYDRLLLANSTGLVDAVSINDVIGSSAWRLAGNGTTDAWNGTAGAFMGTTSAQPLSIATTNSTAQAIQFYTGNSGANLRMIIGANGGVGIGLSAAPTQSFAVGTGTTTNFSVVGATGNTSVGGTLDVTGATTITGALNANGNVAVNTNKLTIDAATGNTAIAGTLNTTGLLTAAGGATVNGNTVVTGVTNINFTGSNATTIGNLSLVGLGTASSSDSVLLVGNTQVKKMAVSTLTGNVTVSEQSLTAAYTLTANDYMISCTNAGTGTVTLPTPTAVGKVYIIKSSAAGDITVSRTGSDTIDGASSYTIPGGSGLSLTFVYVASGKWAVVD</sequence>
<dbReference type="Proteomes" id="UP000184368">
    <property type="component" value="Unassembled WGS sequence"/>
</dbReference>